<accession>A0A9D4ZED7</accession>
<proteinExistence type="inferred from homology"/>
<comment type="similarity">
    <text evidence="1 3">Belongs to the VPS29 family.</text>
</comment>
<dbReference type="InterPro" id="IPR000979">
    <property type="entry name" value="Phosphodiesterase_MJ0936/Vps29"/>
</dbReference>
<sequence>MQEEVALATVGDGSSPLLLGLISDTHGLLDSATLRAFRAAAPYAIIHAGDVGDKSKKQRLSAAKVLKELRESTVNKMVVAVAGNTDESASNLPSFQIVVVWGIRILIVHICGFPPKISSEMQQLVDATSPQIVIFGHSHMPGVQWHNNILFVNPGSAGPRRFKLPRCMALLYLHSSGEADVRFISVGESLQDVKGLPEPMMQFVSPRR</sequence>
<name>A0A9D4ZED7_ADICA</name>
<organism evidence="5 6">
    <name type="scientific">Adiantum capillus-veneris</name>
    <name type="common">Maidenhair fern</name>
    <dbReference type="NCBI Taxonomy" id="13818"/>
    <lineage>
        <taxon>Eukaryota</taxon>
        <taxon>Viridiplantae</taxon>
        <taxon>Streptophyta</taxon>
        <taxon>Embryophyta</taxon>
        <taxon>Tracheophyta</taxon>
        <taxon>Polypodiopsida</taxon>
        <taxon>Polypodiidae</taxon>
        <taxon>Polypodiales</taxon>
        <taxon>Pteridineae</taxon>
        <taxon>Pteridaceae</taxon>
        <taxon>Vittarioideae</taxon>
        <taxon>Adiantum</taxon>
    </lineage>
</organism>
<dbReference type="Pfam" id="PF12850">
    <property type="entry name" value="Metallophos_2"/>
    <property type="match status" value="1"/>
</dbReference>
<dbReference type="PANTHER" id="PTHR11124">
    <property type="entry name" value="VACUOLAR SORTING PROTEIN VPS29"/>
    <property type="match status" value="1"/>
</dbReference>
<dbReference type="InterPro" id="IPR024654">
    <property type="entry name" value="Calcineurin-like_PHP_lpxH"/>
</dbReference>
<dbReference type="Proteomes" id="UP000886520">
    <property type="component" value="Chromosome 12"/>
</dbReference>
<evidence type="ECO:0000259" key="4">
    <source>
        <dbReference type="Pfam" id="PF12850"/>
    </source>
</evidence>
<evidence type="ECO:0000256" key="2">
    <source>
        <dbReference type="ARBA" id="ARBA00017767"/>
    </source>
</evidence>
<dbReference type="AlphaFoldDB" id="A0A9D4ZED7"/>
<protein>
    <recommendedName>
        <fullName evidence="2 3">Vacuolar protein sorting-associated protein 29</fullName>
    </recommendedName>
</protein>
<comment type="caution">
    <text evidence="5">The sequence shown here is derived from an EMBL/GenBank/DDBJ whole genome shotgun (WGS) entry which is preliminary data.</text>
</comment>
<dbReference type="OrthoDB" id="1918287at2759"/>
<reference evidence="5" key="1">
    <citation type="submission" date="2021-01" db="EMBL/GenBank/DDBJ databases">
        <title>Adiantum capillus-veneris genome.</title>
        <authorList>
            <person name="Fang Y."/>
            <person name="Liao Q."/>
        </authorList>
    </citation>
    <scope>NUCLEOTIDE SEQUENCE</scope>
    <source>
        <strain evidence="5">H3</strain>
        <tissue evidence="5">Leaf</tissue>
    </source>
</reference>
<dbReference type="Gene3D" id="3.60.21.10">
    <property type="match status" value="1"/>
</dbReference>
<feature type="domain" description="Calcineurin-like phosphoesterase" evidence="4">
    <location>
        <begin position="18"/>
        <end position="174"/>
    </location>
</feature>
<dbReference type="InterPro" id="IPR029052">
    <property type="entry name" value="Metallo-depent_PP-like"/>
</dbReference>
<evidence type="ECO:0000256" key="3">
    <source>
        <dbReference type="RuleBase" id="RU362040"/>
    </source>
</evidence>
<evidence type="ECO:0000256" key="1">
    <source>
        <dbReference type="ARBA" id="ARBA00005945"/>
    </source>
</evidence>
<gene>
    <name evidence="5" type="ORF">GOP47_0012385</name>
</gene>
<dbReference type="EMBL" id="JABFUD020000012">
    <property type="protein sequence ID" value="KAI5072279.1"/>
    <property type="molecule type" value="Genomic_DNA"/>
</dbReference>
<evidence type="ECO:0000313" key="5">
    <source>
        <dbReference type="EMBL" id="KAI5072279.1"/>
    </source>
</evidence>
<dbReference type="NCBIfam" id="TIGR00040">
    <property type="entry name" value="yfcE"/>
    <property type="match status" value="1"/>
</dbReference>
<evidence type="ECO:0000313" key="6">
    <source>
        <dbReference type="Proteomes" id="UP000886520"/>
    </source>
</evidence>
<dbReference type="SUPFAM" id="SSF56300">
    <property type="entry name" value="Metallo-dependent phosphatases"/>
    <property type="match status" value="1"/>
</dbReference>
<keyword evidence="6" id="KW-1185">Reference proteome</keyword>